<sequence>EADVAGSVHRRLHRRVRQVSTRHFAALRGGNPAVRFGAATLTRGLAAQLAISEFVAAHIEGDATVVLSGVAEHPLSMERDQSVLMLQRLEAEKDTATGIRAWATSAARSQGWTLRIAGDGAERAALGRLAADLDIADSVEFLGYRSDVDDLLASAGIVLAPTP</sequence>
<dbReference type="Pfam" id="PF00534">
    <property type="entry name" value="Glycos_transf_1"/>
    <property type="match status" value="1"/>
</dbReference>
<dbReference type="SUPFAM" id="SSF53756">
    <property type="entry name" value="UDP-Glycosyltransferase/glycogen phosphorylase"/>
    <property type="match status" value="1"/>
</dbReference>
<feature type="domain" description="Glycosyl transferase family 1" evidence="2">
    <location>
        <begin position="78"/>
        <end position="161"/>
    </location>
</feature>
<dbReference type="AlphaFoldDB" id="A0A060CHD6"/>
<evidence type="ECO:0000313" key="3">
    <source>
        <dbReference type="EMBL" id="AIA92191.1"/>
    </source>
</evidence>
<name>A0A060CHD6_9MICO</name>
<dbReference type="EMBL" id="KF124871">
    <property type="protein sequence ID" value="AIA92191.1"/>
    <property type="molecule type" value="Genomic_DNA"/>
</dbReference>
<keyword evidence="1" id="KW-0808">Transferase</keyword>
<protein>
    <submittedName>
        <fullName evidence="3">CAZy families GT4 protein</fullName>
    </submittedName>
</protein>
<evidence type="ECO:0000259" key="2">
    <source>
        <dbReference type="Pfam" id="PF00534"/>
    </source>
</evidence>
<evidence type="ECO:0000256" key="1">
    <source>
        <dbReference type="ARBA" id="ARBA00022679"/>
    </source>
</evidence>
<dbReference type="GO" id="GO:0016757">
    <property type="term" value="F:glycosyltransferase activity"/>
    <property type="evidence" value="ECO:0007669"/>
    <property type="project" value="InterPro"/>
</dbReference>
<accession>A0A060CHD6</accession>
<organism evidence="3">
    <name type="scientific">uncultured Intrasporangium sp</name>
    <dbReference type="NCBI Taxonomy" id="332040"/>
    <lineage>
        <taxon>Bacteria</taxon>
        <taxon>Bacillati</taxon>
        <taxon>Actinomycetota</taxon>
        <taxon>Actinomycetes</taxon>
        <taxon>Micrococcales</taxon>
        <taxon>Intrasporangiaceae</taxon>
        <taxon>Intrasporangium</taxon>
        <taxon>environmental samples</taxon>
    </lineage>
</organism>
<dbReference type="InterPro" id="IPR001296">
    <property type="entry name" value="Glyco_trans_1"/>
</dbReference>
<proteinExistence type="predicted"/>
<dbReference type="Gene3D" id="3.40.50.2000">
    <property type="entry name" value="Glycogen Phosphorylase B"/>
    <property type="match status" value="1"/>
</dbReference>
<feature type="non-terminal residue" evidence="3">
    <location>
        <position position="1"/>
    </location>
</feature>
<feature type="non-terminal residue" evidence="3">
    <location>
        <position position="163"/>
    </location>
</feature>
<reference evidence="3" key="1">
    <citation type="journal article" date="2013" name="Environ. Microbiol.">
        <title>Seasonally variable intestinal metagenomes of the red palm weevil (Rhynchophorus ferrugineus).</title>
        <authorList>
            <person name="Jia S."/>
            <person name="Zhang X."/>
            <person name="Zhang G."/>
            <person name="Yin A."/>
            <person name="Zhang S."/>
            <person name="Li F."/>
            <person name="Wang L."/>
            <person name="Zhao D."/>
            <person name="Yun Q."/>
            <person name="Tala"/>
            <person name="Wang J."/>
            <person name="Sun G."/>
            <person name="Baabdullah M."/>
            <person name="Yu X."/>
            <person name="Hu S."/>
            <person name="Al-Mssallem I.S."/>
            <person name="Yu J."/>
        </authorList>
    </citation>
    <scope>NUCLEOTIDE SEQUENCE</scope>
</reference>